<proteinExistence type="predicted"/>
<evidence type="ECO:0000313" key="2">
    <source>
        <dbReference type="Proteomes" id="UP000188354"/>
    </source>
</evidence>
<reference evidence="1 2" key="1">
    <citation type="journal article" date="2017" name="Plant Biotechnol. J.">
        <title>A comprehensive draft genome sequence for lupin (Lupinus angustifolius), an emerging health food: insights into plant-microbe interactions and legume evolution.</title>
        <authorList>
            <person name="Hane J.K."/>
            <person name="Ming Y."/>
            <person name="Kamphuis L.G."/>
            <person name="Nelson M.N."/>
            <person name="Garg G."/>
            <person name="Atkins C.A."/>
            <person name="Bayer P.E."/>
            <person name="Bravo A."/>
            <person name="Bringans S."/>
            <person name="Cannon S."/>
            <person name="Edwards D."/>
            <person name="Foley R."/>
            <person name="Gao L.L."/>
            <person name="Harrison M.J."/>
            <person name="Huang W."/>
            <person name="Hurgobin B."/>
            <person name="Li S."/>
            <person name="Liu C.W."/>
            <person name="McGrath A."/>
            <person name="Morahan G."/>
            <person name="Murray J."/>
            <person name="Weller J."/>
            <person name="Jian J."/>
            <person name="Singh K.B."/>
        </authorList>
    </citation>
    <scope>NUCLEOTIDE SEQUENCE [LARGE SCALE GENOMIC DNA]</scope>
    <source>
        <strain evidence="2">cv. Tanjil</strain>
        <tissue evidence="1">Whole plant</tissue>
    </source>
</reference>
<dbReference type="AlphaFoldDB" id="A0A1J7IC74"/>
<dbReference type="EMBL" id="CM007366">
    <property type="protein sequence ID" value="OIW10435.1"/>
    <property type="molecule type" value="Genomic_DNA"/>
</dbReference>
<dbReference type="Gramene" id="OIW10435">
    <property type="protein sequence ID" value="OIW10435"/>
    <property type="gene ID" value="TanjilG_24995"/>
</dbReference>
<gene>
    <name evidence="1" type="ORF">TanjilG_24995</name>
</gene>
<accession>A0A1J7IC74</accession>
<evidence type="ECO:0000313" key="1">
    <source>
        <dbReference type="EMBL" id="OIW10435.1"/>
    </source>
</evidence>
<sequence length="79" mass="8617">MLSSNSLLFEYAAPSIQLATEMQVGIGLASSSSQVKRPCHFQDTHITSWVLLGGPICEYNNNQILVSLGEVGYMDLMIP</sequence>
<keyword evidence="2" id="KW-1185">Reference proteome</keyword>
<name>A0A1J7IC74_LUPAN</name>
<protein>
    <submittedName>
        <fullName evidence="1">Uncharacterized protein</fullName>
    </submittedName>
</protein>
<organism evidence="1 2">
    <name type="scientific">Lupinus angustifolius</name>
    <name type="common">Narrow-leaved blue lupine</name>
    <dbReference type="NCBI Taxonomy" id="3871"/>
    <lineage>
        <taxon>Eukaryota</taxon>
        <taxon>Viridiplantae</taxon>
        <taxon>Streptophyta</taxon>
        <taxon>Embryophyta</taxon>
        <taxon>Tracheophyta</taxon>
        <taxon>Spermatophyta</taxon>
        <taxon>Magnoliopsida</taxon>
        <taxon>eudicotyledons</taxon>
        <taxon>Gunneridae</taxon>
        <taxon>Pentapetalae</taxon>
        <taxon>rosids</taxon>
        <taxon>fabids</taxon>
        <taxon>Fabales</taxon>
        <taxon>Fabaceae</taxon>
        <taxon>Papilionoideae</taxon>
        <taxon>50 kb inversion clade</taxon>
        <taxon>genistoids sensu lato</taxon>
        <taxon>core genistoids</taxon>
        <taxon>Genisteae</taxon>
        <taxon>Lupinus</taxon>
    </lineage>
</organism>
<dbReference type="Proteomes" id="UP000188354">
    <property type="component" value="Chromosome LG06"/>
</dbReference>